<evidence type="ECO:0000256" key="1">
    <source>
        <dbReference type="PROSITE-ProRule" id="PRU10141"/>
    </source>
</evidence>
<evidence type="ECO:0000313" key="4">
    <source>
        <dbReference type="Proteomes" id="UP000247702"/>
    </source>
</evidence>
<organism evidence="2 4">
    <name type="scientific">Rhizophagus clarus</name>
    <dbReference type="NCBI Taxonomy" id="94130"/>
    <lineage>
        <taxon>Eukaryota</taxon>
        <taxon>Fungi</taxon>
        <taxon>Fungi incertae sedis</taxon>
        <taxon>Mucoromycota</taxon>
        <taxon>Glomeromycotina</taxon>
        <taxon>Glomeromycetes</taxon>
        <taxon>Glomerales</taxon>
        <taxon>Glomeraceae</taxon>
        <taxon>Rhizophagus</taxon>
    </lineage>
</organism>
<reference evidence="2 4" key="1">
    <citation type="submission" date="2017-11" db="EMBL/GenBank/DDBJ databases">
        <title>The genome of Rhizophagus clarus HR1 reveals common genetic basis of auxotrophy among arbuscular mycorrhizal fungi.</title>
        <authorList>
            <person name="Kobayashi Y."/>
        </authorList>
    </citation>
    <scope>NUCLEOTIDE SEQUENCE [LARGE SCALE GENOMIC DNA]</scope>
    <source>
        <strain evidence="2 4">HR1</strain>
    </source>
</reference>
<keyword evidence="1" id="KW-0067">ATP-binding</keyword>
<dbReference type="Proteomes" id="UP000615446">
    <property type="component" value="Unassembled WGS sequence"/>
</dbReference>
<accession>A0A2Z6S7U1</accession>
<dbReference type="Gene3D" id="1.10.510.10">
    <property type="entry name" value="Transferase(Phosphotransferase) domain 1"/>
    <property type="match status" value="1"/>
</dbReference>
<keyword evidence="3" id="KW-0808">Transferase</keyword>
<evidence type="ECO:0000313" key="3">
    <source>
        <dbReference type="EMBL" id="GES92443.1"/>
    </source>
</evidence>
<comment type="caution">
    <text evidence="2">The sequence shown here is derived from an EMBL/GenBank/DDBJ whole genome shotgun (WGS) entry which is preliminary data.</text>
</comment>
<dbReference type="AlphaFoldDB" id="A0A2Z6S7U1"/>
<dbReference type="OrthoDB" id="2441994at2759"/>
<keyword evidence="1" id="KW-0547">Nucleotide-binding</keyword>
<sequence length="117" mass="13557">MSSFKTWLEYQIETNHIKYFNYAEFSDIICVGEGGSGTVCKANWDGHGMSVALKILKISSLVDEFVWEEFVRELTILRKCSANDLVKSNQFGFDLKFDLIRFDNFDLQIKSKLQNKI</sequence>
<dbReference type="GO" id="GO:0005524">
    <property type="term" value="F:ATP binding"/>
    <property type="evidence" value="ECO:0007669"/>
    <property type="project" value="UniProtKB-UniRule"/>
</dbReference>
<dbReference type="GO" id="GO:0016301">
    <property type="term" value="F:kinase activity"/>
    <property type="evidence" value="ECO:0007669"/>
    <property type="project" value="UniProtKB-KW"/>
</dbReference>
<dbReference type="InterPro" id="IPR011009">
    <property type="entry name" value="Kinase-like_dom_sf"/>
</dbReference>
<dbReference type="InterPro" id="IPR017441">
    <property type="entry name" value="Protein_kinase_ATP_BS"/>
</dbReference>
<dbReference type="EMBL" id="BEXD01004411">
    <property type="protein sequence ID" value="GBC10751.1"/>
    <property type="molecule type" value="Genomic_DNA"/>
</dbReference>
<keyword evidence="3" id="KW-0418">Kinase</keyword>
<feature type="binding site" evidence="1">
    <location>
        <position position="54"/>
    </location>
    <ligand>
        <name>ATP</name>
        <dbReference type="ChEBI" id="CHEBI:30616"/>
    </ligand>
</feature>
<gene>
    <name evidence="3" type="ORF">RCL2_001921800</name>
    <name evidence="2" type="ORF">RclHR1_09870010</name>
</gene>
<name>A0A2Z6S7U1_9GLOM</name>
<reference evidence="3" key="2">
    <citation type="submission" date="2019-10" db="EMBL/GenBank/DDBJ databases">
        <title>Conservation and host-specific expression of non-tandemly repeated heterogenous ribosome RNA gene in arbuscular mycorrhizal fungi.</title>
        <authorList>
            <person name="Maeda T."/>
            <person name="Kobayashi Y."/>
            <person name="Nakagawa T."/>
            <person name="Ezawa T."/>
            <person name="Yamaguchi K."/>
            <person name="Bino T."/>
            <person name="Nishimoto Y."/>
            <person name="Shigenobu S."/>
            <person name="Kawaguchi M."/>
        </authorList>
    </citation>
    <scope>NUCLEOTIDE SEQUENCE</scope>
    <source>
        <strain evidence="3">HR1</strain>
    </source>
</reference>
<evidence type="ECO:0000313" key="2">
    <source>
        <dbReference type="EMBL" id="GBC10751.1"/>
    </source>
</evidence>
<dbReference type="SUPFAM" id="SSF56112">
    <property type="entry name" value="Protein kinase-like (PK-like)"/>
    <property type="match status" value="1"/>
</dbReference>
<proteinExistence type="predicted"/>
<keyword evidence="4" id="KW-1185">Reference proteome</keyword>
<protein>
    <submittedName>
        <fullName evidence="3">Kinase-like domain-containing protein</fullName>
    </submittedName>
</protein>
<dbReference type="Proteomes" id="UP000247702">
    <property type="component" value="Unassembled WGS sequence"/>
</dbReference>
<dbReference type="EMBL" id="BLAL01000215">
    <property type="protein sequence ID" value="GES92443.1"/>
    <property type="molecule type" value="Genomic_DNA"/>
</dbReference>
<dbReference type="PROSITE" id="PS00107">
    <property type="entry name" value="PROTEIN_KINASE_ATP"/>
    <property type="match status" value="1"/>
</dbReference>